<dbReference type="AlphaFoldDB" id="A0AAD2HH16"/>
<dbReference type="EMBL" id="CAVNYO010000403">
    <property type="protein sequence ID" value="CAK5274714.1"/>
    <property type="molecule type" value="Genomic_DNA"/>
</dbReference>
<accession>A0AAD2HH16</accession>
<dbReference type="InterPro" id="IPR023210">
    <property type="entry name" value="NADP_OxRdtase_dom"/>
</dbReference>
<evidence type="ECO:0000256" key="1">
    <source>
        <dbReference type="ARBA" id="ARBA00023002"/>
    </source>
</evidence>
<organism evidence="3 4">
    <name type="scientific">Mycena citricolor</name>
    <dbReference type="NCBI Taxonomy" id="2018698"/>
    <lineage>
        <taxon>Eukaryota</taxon>
        <taxon>Fungi</taxon>
        <taxon>Dikarya</taxon>
        <taxon>Basidiomycota</taxon>
        <taxon>Agaricomycotina</taxon>
        <taxon>Agaricomycetes</taxon>
        <taxon>Agaricomycetidae</taxon>
        <taxon>Agaricales</taxon>
        <taxon>Marasmiineae</taxon>
        <taxon>Mycenaceae</taxon>
        <taxon>Mycena</taxon>
    </lineage>
</organism>
<comment type="caution">
    <text evidence="3">The sequence shown here is derived from an EMBL/GenBank/DDBJ whole genome shotgun (WGS) entry which is preliminary data.</text>
</comment>
<dbReference type="GO" id="GO:0016491">
    <property type="term" value="F:oxidoreductase activity"/>
    <property type="evidence" value="ECO:0007669"/>
    <property type="project" value="UniProtKB-KW"/>
</dbReference>
<reference evidence="3" key="1">
    <citation type="submission" date="2023-11" db="EMBL/GenBank/DDBJ databases">
        <authorList>
            <person name="De Vega J J."/>
            <person name="De Vega J J."/>
        </authorList>
    </citation>
    <scope>NUCLEOTIDE SEQUENCE</scope>
</reference>
<gene>
    <name evidence="3" type="ORF">MYCIT1_LOCUS22010</name>
</gene>
<dbReference type="PANTHER" id="PTHR43364:SF4">
    <property type="entry name" value="NAD(P)-LINKED OXIDOREDUCTASE SUPERFAMILY PROTEIN"/>
    <property type="match status" value="1"/>
</dbReference>
<dbReference type="PROSITE" id="PS00062">
    <property type="entry name" value="ALDOKETO_REDUCTASE_2"/>
    <property type="match status" value="1"/>
</dbReference>
<protein>
    <recommendedName>
        <fullName evidence="2">NADP-dependent oxidoreductase domain-containing protein</fullName>
    </recommendedName>
</protein>
<keyword evidence="4" id="KW-1185">Reference proteome</keyword>
<evidence type="ECO:0000259" key="2">
    <source>
        <dbReference type="Pfam" id="PF00248"/>
    </source>
</evidence>
<dbReference type="Pfam" id="PF00248">
    <property type="entry name" value="Aldo_ket_red"/>
    <property type="match status" value="1"/>
</dbReference>
<dbReference type="PANTHER" id="PTHR43364">
    <property type="entry name" value="NADH-SPECIFIC METHYLGLYOXAL REDUCTASE-RELATED"/>
    <property type="match status" value="1"/>
</dbReference>
<dbReference type="InterPro" id="IPR050523">
    <property type="entry name" value="AKR_Detox_Biosynth"/>
</dbReference>
<dbReference type="CDD" id="cd19075">
    <property type="entry name" value="AKR_AKR7A1-5"/>
    <property type="match status" value="1"/>
</dbReference>
<name>A0AAD2HH16_9AGAR</name>
<evidence type="ECO:0000313" key="4">
    <source>
        <dbReference type="Proteomes" id="UP001295794"/>
    </source>
</evidence>
<proteinExistence type="predicted"/>
<evidence type="ECO:0000313" key="3">
    <source>
        <dbReference type="EMBL" id="CAK5274714.1"/>
    </source>
</evidence>
<dbReference type="SUPFAM" id="SSF51430">
    <property type="entry name" value="NAD(P)-linked oxidoreductase"/>
    <property type="match status" value="1"/>
</dbReference>
<feature type="domain" description="NADP-dependent oxidoreductase" evidence="2">
    <location>
        <begin position="62"/>
        <end position="363"/>
    </location>
</feature>
<dbReference type="InterPro" id="IPR018170">
    <property type="entry name" value="Aldo/ket_reductase_CS"/>
</dbReference>
<dbReference type="InterPro" id="IPR036812">
    <property type="entry name" value="NAD(P)_OxRdtase_dom_sf"/>
</dbReference>
<dbReference type="Gene3D" id="3.20.20.100">
    <property type="entry name" value="NADP-dependent oxidoreductase domain"/>
    <property type="match status" value="1"/>
</dbReference>
<keyword evidence="1" id="KW-0560">Oxidoreductase</keyword>
<sequence length="409" mass="45765">MRLWSLAPCSSKFAAPLLRTGSFSLRTPKRTGLVTALGSPYRNLSSASMSTPYPGQKSALNVVLGTMSFAAPGTNGARVSDPKEIEEMVDLFLSHGHRELDAARFYGAGTNEQLLGNMDWKAKGVLMETKLFSVPPELGLKHIGDHSPESIRKFCQMSLDALKTDQVEMWYLHGPDHRNSFEDSLRAVNELYKEGKFKRLGISNYTAWEVAEIVGICERHGWVKPTAYEGLYNAIHRAAEPELFPCLRKFGIAFYEYNPLGGGFFTGRYTGADSGADPGSRFDSSHAAGTMYRKRYWNDSYFEALAEIKRVGEKHGLTLPEIALRWINHHSLMKREHGDSILIGASRKSHLEQNLVDLEKGPLRESACQPRCISLTLILAEEVVKVLDDMWDTKLKGVCSSYAFDLYKK</sequence>
<dbReference type="Proteomes" id="UP001295794">
    <property type="component" value="Unassembled WGS sequence"/>
</dbReference>